<dbReference type="InterPro" id="IPR001242">
    <property type="entry name" value="Condensation_dom"/>
</dbReference>
<dbReference type="HOGENOM" id="CLU_1094971_0_0_1"/>
<dbReference type="EMBL" id="CAGI01000191">
    <property type="protein sequence ID" value="CCF54411.1"/>
    <property type="molecule type" value="Genomic_DNA"/>
</dbReference>
<feature type="region of interest" description="Disordered" evidence="1">
    <location>
        <begin position="1"/>
        <end position="22"/>
    </location>
</feature>
<feature type="domain" description="Condensation" evidence="2">
    <location>
        <begin position="28"/>
        <end position="210"/>
    </location>
</feature>
<dbReference type="SUPFAM" id="SSF52777">
    <property type="entry name" value="CoA-dependent acyltransferases"/>
    <property type="match status" value="1"/>
</dbReference>
<dbReference type="AlphaFoldDB" id="I2G5G8"/>
<sequence length="254" mass="28167">MSTASSGAPITPTEADHPVGLPVQVDTPPSASTTFRDYVVWHQNGSFDRDAYADAQAYWQEKLPTLPLAPALPMRSAGNHAIDSASVHHLAHTFSETFWSSFVSQCKQHSLLPSAVLMTNFIDALRLWSEEPHFTVNTTLFNREYVEDDIDKVIGDFTGGILFPTPDEAAFDDKFFSKRCRRVQKQLLSDISYSQYSSISVIRDLQHYHPGSLMPIVFTCVLPSGQSAEIPGPTIAADSLEFEVISRKTQTSQV</sequence>
<dbReference type="OrthoDB" id="416786at2759"/>
<reference evidence="3 4" key="1">
    <citation type="journal article" date="2012" name="Plant Cell">
        <title>Genome comparison of barley and maize smut fungi reveals targeted loss of RNA silencing components and species-specific presence of transposable elements.</title>
        <authorList>
            <person name="Laurie J.D."/>
            <person name="Ali S."/>
            <person name="Linning R."/>
            <person name="Mannhaupt G."/>
            <person name="Wong P."/>
            <person name="Gueldener U."/>
            <person name="Muensterkoetter M."/>
            <person name="Moore R."/>
            <person name="Kahmann R."/>
            <person name="Bakkeren G."/>
            <person name="Schirawski J."/>
        </authorList>
    </citation>
    <scope>NUCLEOTIDE SEQUENCE [LARGE SCALE GENOMIC DNA]</scope>
    <source>
        <strain evidence="4">Uh4875-4</strain>
    </source>
</reference>
<evidence type="ECO:0000313" key="3">
    <source>
        <dbReference type="EMBL" id="CCF54411.1"/>
    </source>
</evidence>
<dbReference type="GO" id="GO:0003824">
    <property type="term" value="F:catalytic activity"/>
    <property type="evidence" value="ECO:0007669"/>
    <property type="project" value="InterPro"/>
</dbReference>
<organism evidence="3 4">
    <name type="scientific">Ustilago hordei</name>
    <name type="common">Barley covered smut fungus</name>
    <dbReference type="NCBI Taxonomy" id="120017"/>
    <lineage>
        <taxon>Eukaryota</taxon>
        <taxon>Fungi</taxon>
        <taxon>Dikarya</taxon>
        <taxon>Basidiomycota</taxon>
        <taxon>Ustilaginomycotina</taxon>
        <taxon>Ustilaginomycetes</taxon>
        <taxon>Ustilaginales</taxon>
        <taxon>Ustilaginaceae</taxon>
        <taxon>Ustilago</taxon>
    </lineage>
</organism>
<evidence type="ECO:0000259" key="2">
    <source>
        <dbReference type="Pfam" id="PF00668"/>
    </source>
</evidence>
<keyword evidence="4" id="KW-1185">Reference proteome</keyword>
<dbReference type="Gene3D" id="3.30.559.30">
    <property type="entry name" value="Nonribosomal peptide synthetase, condensation domain"/>
    <property type="match status" value="1"/>
</dbReference>
<proteinExistence type="predicted"/>
<evidence type="ECO:0000256" key="1">
    <source>
        <dbReference type="SAM" id="MobiDB-lite"/>
    </source>
</evidence>
<dbReference type="Proteomes" id="UP000006174">
    <property type="component" value="Unassembled WGS sequence"/>
</dbReference>
<name>I2G5G8_USTHO</name>
<comment type="caution">
    <text evidence="3">The sequence shown here is derived from an EMBL/GenBank/DDBJ whole genome shotgun (WGS) entry which is preliminary data.</text>
</comment>
<gene>
    <name evidence="3" type="ORF">UHOR_02145</name>
</gene>
<evidence type="ECO:0000313" key="4">
    <source>
        <dbReference type="Proteomes" id="UP000006174"/>
    </source>
</evidence>
<accession>I2G5G8</accession>
<dbReference type="Pfam" id="PF00668">
    <property type="entry name" value="Condensation"/>
    <property type="match status" value="1"/>
</dbReference>
<protein>
    <recommendedName>
        <fullName evidence="2">Condensation domain-containing protein</fullName>
    </recommendedName>
</protein>